<evidence type="ECO:0000256" key="2">
    <source>
        <dbReference type="ARBA" id="ARBA00022729"/>
    </source>
</evidence>
<gene>
    <name evidence="8" type="ORF">GQ26_0043330</name>
</gene>
<sequence>MRSTANVFVLLGISTCKSVFAASSEASARPRGVGPEFAKFYKDTTTFTCISHPDIKIPFSAVNDDYCDCPDGSDEPGTSACSYLSRLSPSTSADHPGTDGVDLTPALPGFYCKNKGHNPAYIPFQRVNDGVCDYEICCDGSDEWAHPGGTKCEDRCKEIGKAWRKSEEARQRSLNAALKKKKELIAESGRLTKEIEDRIVDLEVEAKAKEIKIQSMEIELEKLEREERGKVVKGAKKGKLGLLVGLARTRINELREALDEVRQQRDESRARVEELEQILSTFKEEYNPNFNDEGVKRAVRSWEEYAARGTAGDASADSARDRDLDEIAKADSDSAGIDWVHWENQNESEIDLVYKLLAYFPPVVVEFLEDKYNSIKKFLVENNIIPGADSETETESKAVTEAKNALQSEKYSLENTLRSIKDHQSDLEKYYGPDGIFRPLKDVCIQKDSGEYTYEHCFLAQTKQIPKKGGATVTMGNFDAISSITVDDANTAGEIRQIEKLALEYTSGQKCWNGPSRSTTVILECGEENEILKIMEDEKCIYSMIVTSPAACGEATKEKVKNAGKDEL</sequence>
<name>A0A093VHJ8_TALMA</name>
<evidence type="ECO:0000256" key="5">
    <source>
        <dbReference type="SAM" id="Coils"/>
    </source>
</evidence>
<dbReference type="EMBL" id="JPOX01000004">
    <property type="protein sequence ID" value="KFX51992.1"/>
    <property type="molecule type" value="Genomic_DNA"/>
</dbReference>
<evidence type="ECO:0000256" key="3">
    <source>
        <dbReference type="ARBA" id="ARBA00022824"/>
    </source>
</evidence>
<dbReference type="InterPro" id="IPR039794">
    <property type="entry name" value="Gtb1-like"/>
</dbReference>
<evidence type="ECO:0000256" key="4">
    <source>
        <dbReference type="ARBA" id="ARBA00023157"/>
    </source>
</evidence>
<dbReference type="InterPro" id="IPR044865">
    <property type="entry name" value="MRH_dom"/>
</dbReference>
<dbReference type="GO" id="GO:0006491">
    <property type="term" value="P:N-glycan processing"/>
    <property type="evidence" value="ECO:0007669"/>
    <property type="project" value="TreeGrafter"/>
</dbReference>
<evidence type="ECO:0000313" key="8">
    <source>
        <dbReference type="EMBL" id="KFX51992.1"/>
    </source>
</evidence>
<dbReference type="Pfam" id="PF12999">
    <property type="entry name" value="PRKCSH-like"/>
    <property type="match status" value="2"/>
</dbReference>
<feature type="domain" description="MRH" evidence="7">
    <location>
        <begin position="442"/>
        <end position="554"/>
    </location>
</feature>
<reference evidence="8" key="2">
    <citation type="journal article" date="2014" name="PLoS Genet.">
        <title>Signature gene expression reveals novel clues to the molecular mechanisms of dimorphic transition in Penicillium marneffei.</title>
        <authorList>
            <person name="Yang E."/>
            <person name="Wang G."/>
            <person name="Cai J."/>
            <person name="Woo P.C."/>
            <person name="Lau S.K."/>
            <person name="Yuen K.-Y."/>
            <person name="Chow W.-N."/>
            <person name="Lin X."/>
        </authorList>
    </citation>
    <scope>NUCLEOTIDE SEQUENCE</scope>
    <source>
        <strain evidence="8">PM1</strain>
    </source>
</reference>
<comment type="caution">
    <text evidence="8">The sequence shown here is derived from an EMBL/GenBank/DDBJ whole genome shotgun (WGS) entry which is preliminary data.</text>
</comment>
<protein>
    <recommendedName>
        <fullName evidence="1">Glucosidase 2 subunit beta</fullName>
    </recommendedName>
</protein>
<dbReference type="PROSITE" id="PS51914">
    <property type="entry name" value="MRH"/>
    <property type="match status" value="1"/>
</dbReference>
<dbReference type="SUPFAM" id="SSF50911">
    <property type="entry name" value="Mannose 6-phosphate receptor domain"/>
    <property type="match status" value="1"/>
</dbReference>
<keyword evidence="4" id="KW-1015">Disulfide bond</keyword>
<feature type="signal peptide" evidence="6">
    <location>
        <begin position="1"/>
        <end position="21"/>
    </location>
</feature>
<dbReference type="InterPro" id="IPR009011">
    <property type="entry name" value="Man6P_isomerase_rcpt-bd_dom_sf"/>
</dbReference>
<accession>A0A093VHJ8</accession>
<dbReference type="Gene3D" id="2.70.130.10">
    <property type="entry name" value="Mannose-6-phosphate receptor binding domain"/>
    <property type="match status" value="1"/>
</dbReference>
<evidence type="ECO:0000256" key="6">
    <source>
        <dbReference type="SAM" id="SignalP"/>
    </source>
</evidence>
<dbReference type="GO" id="GO:0017177">
    <property type="term" value="C:glucosidase II complex"/>
    <property type="evidence" value="ECO:0007669"/>
    <property type="project" value="TreeGrafter"/>
</dbReference>
<keyword evidence="5" id="KW-0175">Coiled coil</keyword>
<keyword evidence="3" id="KW-0256">Endoplasmic reticulum</keyword>
<evidence type="ECO:0000256" key="1">
    <source>
        <dbReference type="ARBA" id="ARBA00022387"/>
    </source>
</evidence>
<dbReference type="AlphaFoldDB" id="A0A093VHJ8"/>
<dbReference type="HOGENOM" id="CLU_016834_2_1_1"/>
<evidence type="ECO:0000259" key="7">
    <source>
        <dbReference type="PROSITE" id="PS51914"/>
    </source>
</evidence>
<dbReference type="eggNOG" id="KOG2397">
    <property type="taxonomic scope" value="Eukaryota"/>
</dbReference>
<reference key="1">
    <citation type="journal article" date="2014" name="PLoS Genet.">
        <title>Signature Gene Expression Reveals Novel Clues to the Molecular Mechanisms of Dimorphic Transition in Penicillium marneffei.</title>
        <authorList>
            <person name="Yang E."/>
            <person name="Wang G."/>
            <person name="Cai J."/>
            <person name="Woo P.C."/>
            <person name="Lau S.K."/>
            <person name="Yuen K.-Y."/>
            <person name="Chow W.-N."/>
            <person name="Lin X."/>
        </authorList>
    </citation>
    <scope>NUCLEOTIDE SEQUENCE [LARGE SCALE GENOMIC DNA]</scope>
    <source>
        <strain>PM1</strain>
    </source>
</reference>
<dbReference type="PANTHER" id="PTHR12630">
    <property type="entry name" value="N-LINKED OLIGOSACCHARIDE PROCESSING"/>
    <property type="match status" value="1"/>
</dbReference>
<dbReference type="InterPro" id="IPR036607">
    <property type="entry name" value="PRKCSH"/>
</dbReference>
<dbReference type="Pfam" id="PF13015">
    <property type="entry name" value="PRKCSH_1"/>
    <property type="match status" value="1"/>
</dbReference>
<proteinExistence type="predicted"/>
<feature type="coiled-coil region" evidence="5">
    <location>
        <begin position="174"/>
        <end position="285"/>
    </location>
</feature>
<keyword evidence="2 6" id="KW-0732">Signal</keyword>
<dbReference type="InterPro" id="IPR028146">
    <property type="entry name" value="PRKCSH_N"/>
</dbReference>
<feature type="chain" id="PRO_5001892565" description="Glucosidase 2 subunit beta" evidence="6">
    <location>
        <begin position="22"/>
        <end position="568"/>
    </location>
</feature>
<organism evidence="8">
    <name type="scientific">Talaromyces marneffei PM1</name>
    <dbReference type="NCBI Taxonomy" id="1077442"/>
    <lineage>
        <taxon>Eukaryota</taxon>
        <taxon>Fungi</taxon>
        <taxon>Dikarya</taxon>
        <taxon>Ascomycota</taxon>
        <taxon>Pezizomycotina</taxon>
        <taxon>Eurotiomycetes</taxon>
        <taxon>Eurotiomycetidae</taxon>
        <taxon>Eurotiales</taxon>
        <taxon>Trichocomaceae</taxon>
        <taxon>Talaromyces</taxon>
        <taxon>Talaromyces sect. Talaromyces</taxon>
    </lineage>
</organism>
<dbReference type="PANTHER" id="PTHR12630:SF1">
    <property type="entry name" value="GLUCOSIDASE 2 SUBUNIT BETA"/>
    <property type="match status" value="1"/>
</dbReference>